<keyword evidence="3" id="KW-1185">Reference proteome</keyword>
<evidence type="ECO:0000313" key="3">
    <source>
        <dbReference type="Proteomes" id="UP001550739"/>
    </source>
</evidence>
<reference evidence="2 3" key="1">
    <citation type="submission" date="2024-06" db="EMBL/GenBank/DDBJ databases">
        <title>The Natural Products Discovery Center: Release of the First 8490 Sequenced Strains for Exploring Actinobacteria Biosynthetic Diversity.</title>
        <authorList>
            <person name="Kalkreuter E."/>
            <person name="Kautsar S.A."/>
            <person name="Yang D."/>
            <person name="Bader C.D."/>
            <person name="Teijaro C.N."/>
            <person name="Fluegel L."/>
            <person name="Davis C.M."/>
            <person name="Simpson J.R."/>
            <person name="Lauterbach L."/>
            <person name="Steele A.D."/>
            <person name="Gui C."/>
            <person name="Meng S."/>
            <person name="Li G."/>
            <person name="Viehrig K."/>
            <person name="Ye F."/>
            <person name="Su P."/>
            <person name="Kiefer A.F."/>
            <person name="Nichols A."/>
            <person name="Cepeda A.J."/>
            <person name="Yan W."/>
            <person name="Fan B."/>
            <person name="Jiang Y."/>
            <person name="Adhikari A."/>
            <person name="Zheng C.-J."/>
            <person name="Schuster L."/>
            <person name="Cowan T.M."/>
            <person name="Smanski M.J."/>
            <person name="Chevrette M.G."/>
            <person name="De Carvalho L.P.S."/>
            <person name="Shen B."/>
        </authorList>
    </citation>
    <scope>NUCLEOTIDE SEQUENCE [LARGE SCALE GENOMIC DNA]</scope>
    <source>
        <strain evidence="2 3">NPDC033843</strain>
    </source>
</reference>
<dbReference type="Proteomes" id="UP001550739">
    <property type="component" value="Unassembled WGS sequence"/>
</dbReference>
<keyword evidence="1" id="KW-0732">Signal</keyword>
<evidence type="ECO:0000256" key="1">
    <source>
        <dbReference type="SAM" id="SignalP"/>
    </source>
</evidence>
<name>A0ABV2ZXC2_9ACTN</name>
<feature type="signal peptide" evidence="1">
    <location>
        <begin position="1"/>
        <end position="32"/>
    </location>
</feature>
<protein>
    <submittedName>
        <fullName evidence="2">Uncharacterized protein</fullName>
    </submittedName>
</protein>
<comment type="caution">
    <text evidence="2">The sequence shown here is derived from an EMBL/GenBank/DDBJ whole genome shotgun (WGS) entry which is preliminary data.</text>
</comment>
<dbReference type="RefSeq" id="WP_334577911.1">
    <property type="nucleotide sequence ID" value="NZ_JBEZVE010000038.1"/>
</dbReference>
<evidence type="ECO:0000313" key="2">
    <source>
        <dbReference type="EMBL" id="MEU3787236.1"/>
    </source>
</evidence>
<dbReference type="EMBL" id="JBEZVE010000038">
    <property type="protein sequence ID" value="MEU3787236.1"/>
    <property type="molecule type" value="Genomic_DNA"/>
</dbReference>
<organism evidence="2 3">
    <name type="scientific">Streptomyces sp. 900129855</name>
    <dbReference type="NCBI Taxonomy" id="3155129"/>
    <lineage>
        <taxon>Bacteria</taxon>
        <taxon>Bacillati</taxon>
        <taxon>Actinomycetota</taxon>
        <taxon>Actinomycetes</taxon>
        <taxon>Kitasatosporales</taxon>
        <taxon>Streptomycetaceae</taxon>
        <taxon>Streptomyces</taxon>
    </lineage>
</organism>
<sequence>MTVSSKLKTARAAFVVGAVVAAVGGTVAPAQAATPHYYTMCNNTTNFSVQTEFVAYPGEGAIFTAWLNPGQCSIWLPAEDRVVRIWVKSGSAKPALARQFEYKYATGVDVNVRNSNDFVVVARS</sequence>
<proteinExistence type="predicted"/>
<gene>
    <name evidence="2" type="ORF">AB0E89_43065</name>
</gene>
<feature type="chain" id="PRO_5047222751" evidence="1">
    <location>
        <begin position="33"/>
        <end position="124"/>
    </location>
</feature>
<accession>A0ABV2ZXC2</accession>